<sequence length="74" mass="8545">MIGTLQMHNCDSEHTKILTFCQITAYTDPNWNKRGEKTAHIPKEQNQPEPNALKQTYGYFSVSTKRLIIFITTT</sequence>
<protein>
    <submittedName>
        <fullName evidence="1">Uncharacterized protein</fullName>
    </submittedName>
</protein>
<name>A0A2P2KMI7_RHIMU</name>
<accession>A0A2P2KMI7</accession>
<dbReference type="EMBL" id="GGEC01026456">
    <property type="protein sequence ID" value="MBX06940.1"/>
    <property type="molecule type" value="Transcribed_RNA"/>
</dbReference>
<organism evidence="1">
    <name type="scientific">Rhizophora mucronata</name>
    <name type="common">Asiatic mangrove</name>
    <dbReference type="NCBI Taxonomy" id="61149"/>
    <lineage>
        <taxon>Eukaryota</taxon>
        <taxon>Viridiplantae</taxon>
        <taxon>Streptophyta</taxon>
        <taxon>Embryophyta</taxon>
        <taxon>Tracheophyta</taxon>
        <taxon>Spermatophyta</taxon>
        <taxon>Magnoliopsida</taxon>
        <taxon>eudicotyledons</taxon>
        <taxon>Gunneridae</taxon>
        <taxon>Pentapetalae</taxon>
        <taxon>rosids</taxon>
        <taxon>fabids</taxon>
        <taxon>Malpighiales</taxon>
        <taxon>Rhizophoraceae</taxon>
        <taxon>Rhizophora</taxon>
    </lineage>
</organism>
<reference evidence="1" key="1">
    <citation type="submission" date="2018-02" db="EMBL/GenBank/DDBJ databases">
        <title>Rhizophora mucronata_Transcriptome.</title>
        <authorList>
            <person name="Meera S.P."/>
            <person name="Sreeshan A."/>
            <person name="Augustine A."/>
        </authorList>
    </citation>
    <scope>NUCLEOTIDE SEQUENCE</scope>
    <source>
        <tissue evidence="1">Leaf</tissue>
    </source>
</reference>
<dbReference type="AlphaFoldDB" id="A0A2P2KMI7"/>
<proteinExistence type="predicted"/>
<evidence type="ECO:0000313" key="1">
    <source>
        <dbReference type="EMBL" id="MBX06940.1"/>
    </source>
</evidence>